<reference evidence="1 2" key="1">
    <citation type="submission" date="2010-05" db="EMBL/GenBank/DDBJ databases">
        <title>The Genome Sequence of Thecamonas trahens ATCC 50062.</title>
        <authorList>
            <consortium name="The Broad Institute Genome Sequencing Platform"/>
            <person name="Russ C."/>
            <person name="Cuomo C."/>
            <person name="Shea T."/>
            <person name="Young S.K."/>
            <person name="Zeng Q."/>
            <person name="Koehrsen M."/>
            <person name="Haas B."/>
            <person name="Borodovsky M."/>
            <person name="Guigo R."/>
            <person name="Alvarado L."/>
            <person name="Berlin A."/>
            <person name="Bochicchio J."/>
            <person name="Borenstein D."/>
            <person name="Chapman S."/>
            <person name="Chen Z."/>
            <person name="Freedman E."/>
            <person name="Gellesch M."/>
            <person name="Goldberg J."/>
            <person name="Griggs A."/>
            <person name="Gujja S."/>
            <person name="Heilman E."/>
            <person name="Heiman D."/>
            <person name="Hepburn T."/>
            <person name="Howarth C."/>
            <person name="Jen D."/>
            <person name="Larson L."/>
            <person name="Mehta T."/>
            <person name="Park D."/>
            <person name="Pearson M."/>
            <person name="Roberts A."/>
            <person name="Saif S."/>
            <person name="Shenoy N."/>
            <person name="Sisk P."/>
            <person name="Stolte C."/>
            <person name="Sykes S."/>
            <person name="Thomson T."/>
            <person name="Walk T."/>
            <person name="White J."/>
            <person name="Yandava C."/>
            <person name="Burger G."/>
            <person name="Gray M.W."/>
            <person name="Holland P.W.H."/>
            <person name="King N."/>
            <person name="Lang F.B.F."/>
            <person name="Roger A.J."/>
            <person name="Ruiz-Trillo I."/>
            <person name="Lander E."/>
            <person name="Nusbaum C."/>
        </authorList>
    </citation>
    <scope>NUCLEOTIDE SEQUENCE [LARGE SCALE GENOMIC DNA]</scope>
    <source>
        <strain evidence="1 2">ATCC 50062</strain>
    </source>
</reference>
<dbReference type="Proteomes" id="UP000054408">
    <property type="component" value="Unassembled WGS sequence"/>
</dbReference>
<dbReference type="AlphaFoldDB" id="A0A0L0D939"/>
<dbReference type="GeneID" id="25563611"/>
<organism evidence="1 2">
    <name type="scientific">Thecamonas trahens ATCC 50062</name>
    <dbReference type="NCBI Taxonomy" id="461836"/>
    <lineage>
        <taxon>Eukaryota</taxon>
        <taxon>Apusozoa</taxon>
        <taxon>Apusomonadida</taxon>
        <taxon>Apusomonadidae</taxon>
        <taxon>Thecamonas</taxon>
    </lineage>
</organism>
<dbReference type="RefSeq" id="XP_013759296.1">
    <property type="nucleotide sequence ID" value="XM_013903842.1"/>
</dbReference>
<evidence type="ECO:0000313" key="2">
    <source>
        <dbReference type="Proteomes" id="UP000054408"/>
    </source>
</evidence>
<evidence type="ECO:0000313" key="1">
    <source>
        <dbReference type="EMBL" id="KNC47818.1"/>
    </source>
</evidence>
<dbReference type="EMBL" id="GL349448">
    <property type="protein sequence ID" value="KNC47818.1"/>
    <property type="molecule type" value="Genomic_DNA"/>
</dbReference>
<protein>
    <submittedName>
        <fullName evidence="1">Uncharacterized protein</fullName>
    </submittedName>
</protein>
<proteinExistence type="predicted"/>
<accession>A0A0L0D939</accession>
<keyword evidence="2" id="KW-1185">Reference proteome</keyword>
<name>A0A0L0D939_THETB</name>
<sequence length="219" mass="22019">MDAMADAATVSLAAAMPVAERKRGGSGSGSTPHTLTASLLACVAAGPLLPLSAVVSLDDAALPPTAAMVVNQPQVDILHGVLTADAVNAAAAPLSPYARTSHALLLARLATSREAAQAEMVAAVDALGPLRLHPCAAAAEITAPMAAALAASLTESGEFTRVAVTGALARGAVAAEVLGELLASHFGRRVCVELEDVLHPRRVVFAADGVRIDIKSTRG</sequence>
<gene>
    <name evidence="1" type="ORF">AMSG_04047</name>
</gene>